<reference evidence="4 5" key="1">
    <citation type="submission" date="2019-03" db="EMBL/GenBank/DDBJ databases">
        <title>Genomic Encyclopedia of Type Strains, Phase III (KMG-III): the genomes of soil and plant-associated and newly described type strains.</title>
        <authorList>
            <person name="Whitman W."/>
        </authorList>
    </citation>
    <scope>NUCLEOTIDE SEQUENCE [LARGE SCALE GENOMIC DNA]</scope>
    <source>
        <strain evidence="4 5">VKM Ac-2575</strain>
    </source>
</reference>
<dbReference type="PANTHER" id="PTHR43798">
    <property type="entry name" value="MONOACYLGLYCEROL LIPASE"/>
    <property type="match status" value="1"/>
</dbReference>
<dbReference type="SUPFAM" id="SSF53474">
    <property type="entry name" value="alpha/beta-Hydrolases"/>
    <property type="match status" value="1"/>
</dbReference>
<evidence type="ECO:0000313" key="5">
    <source>
        <dbReference type="Proteomes" id="UP000295151"/>
    </source>
</evidence>
<dbReference type="GO" id="GO:0016020">
    <property type="term" value="C:membrane"/>
    <property type="evidence" value="ECO:0007669"/>
    <property type="project" value="TreeGrafter"/>
</dbReference>
<dbReference type="InterPro" id="IPR050266">
    <property type="entry name" value="AB_hydrolase_sf"/>
</dbReference>
<keyword evidence="5" id="KW-1185">Reference proteome</keyword>
<dbReference type="Proteomes" id="UP000295151">
    <property type="component" value="Unassembled WGS sequence"/>
</dbReference>
<dbReference type="Gene3D" id="3.40.50.1820">
    <property type="entry name" value="alpha/beta hydrolase"/>
    <property type="match status" value="1"/>
</dbReference>
<feature type="domain" description="AB hydrolase-1" evidence="3">
    <location>
        <begin position="21"/>
        <end position="273"/>
    </location>
</feature>
<comment type="similarity">
    <text evidence="1">Belongs to the peptidase S33 family.</text>
</comment>
<proteinExistence type="inferred from homology"/>
<dbReference type="OrthoDB" id="2987348at2"/>
<dbReference type="InterPro" id="IPR029058">
    <property type="entry name" value="AB_hydrolase_fold"/>
</dbReference>
<accession>A0A4R7TCJ1</accession>
<protein>
    <submittedName>
        <fullName evidence="4">Proline iminopeptidase</fullName>
    </submittedName>
</protein>
<keyword evidence="2" id="KW-0378">Hydrolase</keyword>
<comment type="caution">
    <text evidence="4">The sequence shown here is derived from an EMBL/GenBank/DDBJ whole genome shotgun (WGS) entry which is preliminary data.</text>
</comment>
<evidence type="ECO:0000256" key="1">
    <source>
        <dbReference type="ARBA" id="ARBA00010088"/>
    </source>
</evidence>
<dbReference type="Pfam" id="PF00561">
    <property type="entry name" value="Abhydrolase_1"/>
    <property type="match status" value="1"/>
</dbReference>
<organism evidence="4 5">
    <name type="scientific">Kribbella voronezhensis</name>
    <dbReference type="NCBI Taxonomy" id="2512212"/>
    <lineage>
        <taxon>Bacteria</taxon>
        <taxon>Bacillati</taxon>
        <taxon>Actinomycetota</taxon>
        <taxon>Actinomycetes</taxon>
        <taxon>Propionibacteriales</taxon>
        <taxon>Kribbellaceae</taxon>
        <taxon>Kribbella</taxon>
    </lineage>
</organism>
<dbReference type="InterPro" id="IPR002410">
    <property type="entry name" value="Peptidase_S33"/>
</dbReference>
<sequence length="289" mass="31708">MLLEIRGTRLYVDRRGTTGSPPLLFLHGGPGSGSYDFLSFQGDRLAAKLDLVAVDQRGVQHSDPLEGPVTEDDLIADFEALRSALGIERWSILGHSYGGRLALRYAATHPETVSKVIFENPPWDMVLATRTLVLGALPLLRELGLDDGVDDLLAYDGPATAEMWDQRIGVLQRLGDRRMELYLSPDARDLVLPADDLPAEIQSRAGRFATEITRTPGFSESLLPYLERLTQPALLIKGELDPVTSPEEIALFQSKVPNGTYRNFKGVGHFVHGEVPAEYAELVTSFVAG</sequence>
<dbReference type="InterPro" id="IPR000073">
    <property type="entry name" value="AB_hydrolase_1"/>
</dbReference>
<evidence type="ECO:0000259" key="3">
    <source>
        <dbReference type="Pfam" id="PF00561"/>
    </source>
</evidence>
<dbReference type="PRINTS" id="PR00111">
    <property type="entry name" value="ABHYDROLASE"/>
</dbReference>
<name>A0A4R7TCJ1_9ACTN</name>
<dbReference type="PANTHER" id="PTHR43798:SF33">
    <property type="entry name" value="HYDROLASE, PUTATIVE (AFU_ORTHOLOGUE AFUA_2G14860)-RELATED"/>
    <property type="match status" value="1"/>
</dbReference>
<dbReference type="GO" id="GO:0004177">
    <property type="term" value="F:aminopeptidase activity"/>
    <property type="evidence" value="ECO:0007669"/>
    <property type="project" value="UniProtKB-EC"/>
</dbReference>
<gene>
    <name evidence="4" type="ORF">EV138_3005</name>
</gene>
<dbReference type="PRINTS" id="PR00793">
    <property type="entry name" value="PROAMNOPTASE"/>
</dbReference>
<evidence type="ECO:0000313" key="4">
    <source>
        <dbReference type="EMBL" id="TDU89439.1"/>
    </source>
</evidence>
<dbReference type="EMBL" id="SOCE01000001">
    <property type="protein sequence ID" value="TDU89439.1"/>
    <property type="molecule type" value="Genomic_DNA"/>
</dbReference>
<dbReference type="RefSeq" id="WP_133979514.1">
    <property type="nucleotide sequence ID" value="NZ_SOCE01000001.1"/>
</dbReference>
<dbReference type="AlphaFoldDB" id="A0A4R7TCJ1"/>
<dbReference type="GO" id="GO:0006508">
    <property type="term" value="P:proteolysis"/>
    <property type="evidence" value="ECO:0007669"/>
    <property type="project" value="InterPro"/>
</dbReference>
<evidence type="ECO:0000256" key="2">
    <source>
        <dbReference type="ARBA" id="ARBA00022801"/>
    </source>
</evidence>